<keyword evidence="2" id="KW-1133">Transmembrane helix</keyword>
<gene>
    <name evidence="3" type="ORF">GH714_040690</name>
</gene>
<dbReference type="Proteomes" id="UP000467840">
    <property type="component" value="Chromosome 15"/>
</dbReference>
<feature type="transmembrane region" description="Helical" evidence="2">
    <location>
        <begin position="410"/>
        <end position="434"/>
    </location>
</feature>
<reference evidence="3 4" key="1">
    <citation type="journal article" date="2020" name="Mol. Plant">
        <title>The Chromosome-Based Rubber Tree Genome Provides New Insights into Spurge Genome Evolution and Rubber Biosynthesis.</title>
        <authorList>
            <person name="Liu J."/>
            <person name="Shi C."/>
            <person name="Shi C.C."/>
            <person name="Li W."/>
            <person name="Zhang Q.J."/>
            <person name="Zhang Y."/>
            <person name="Li K."/>
            <person name="Lu H.F."/>
            <person name="Shi C."/>
            <person name="Zhu S.T."/>
            <person name="Xiao Z.Y."/>
            <person name="Nan H."/>
            <person name="Yue Y."/>
            <person name="Zhu X.G."/>
            <person name="Wu Y."/>
            <person name="Hong X.N."/>
            <person name="Fan G.Y."/>
            <person name="Tong Y."/>
            <person name="Zhang D."/>
            <person name="Mao C.L."/>
            <person name="Liu Y.L."/>
            <person name="Hao S.J."/>
            <person name="Liu W.Q."/>
            <person name="Lv M.Q."/>
            <person name="Zhang H.B."/>
            <person name="Liu Y."/>
            <person name="Hu-Tang G.R."/>
            <person name="Wang J.P."/>
            <person name="Wang J.H."/>
            <person name="Sun Y.H."/>
            <person name="Ni S.B."/>
            <person name="Chen W.B."/>
            <person name="Zhang X.C."/>
            <person name="Jiao Y.N."/>
            <person name="Eichler E.E."/>
            <person name="Li G.H."/>
            <person name="Liu X."/>
            <person name="Gao L.Z."/>
        </authorList>
    </citation>
    <scope>NUCLEOTIDE SEQUENCE [LARGE SCALE GENOMIC DNA]</scope>
    <source>
        <strain evidence="4">cv. GT1</strain>
        <tissue evidence="3">Leaf</tissue>
    </source>
</reference>
<evidence type="ECO:0000256" key="2">
    <source>
        <dbReference type="SAM" id="Phobius"/>
    </source>
</evidence>
<feature type="transmembrane region" description="Helical" evidence="2">
    <location>
        <begin position="189"/>
        <end position="210"/>
    </location>
</feature>
<proteinExistence type="predicted"/>
<evidence type="ECO:0000313" key="4">
    <source>
        <dbReference type="Proteomes" id="UP000467840"/>
    </source>
</evidence>
<protein>
    <submittedName>
        <fullName evidence="3">Uncharacterized protein</fullName>
    </submittedName>
</protein>
<feature type="region of interest" description="Disordered" evidence="1">
    <location>
        <begin position="336"/>
        <end position="361"/>
    </location>
</feature>
<comment type="caution">
    <text evidence="3">The sequence shown here is derived from an EMBL/GenBank/DDBJ whole genome shotgun (WGS) entry which is preliminary data.</text>
</comment>
<keyword evidence="2" id="KW-0472">Membrane</keyword>
<feature type="transmembrane region" description="Helical" evidence="2">
    <location>
        <begin position="497"/>
        <end position="515"/>
    </location>
</feature>
<dbReference type="PANTHER" id="PTHR48223">
    <property type="entry name" value="DEFECTIVE 2759, PUTATIVE ISOFORM 1-RELATED"/>
    <property type="match status" value="1"/>
</dbReference>
<organism evidence="3 4">
    <name type="scientific">Hevea brasiliensis</name>
    <name type="common">Para rubber tree</name>
    <name type="synonym">Siphonia brasiliensis</name>
    <dbReference type="NCBI Taxonomy" id="3981"/>
    <lineage>
        <taxon>Eukaryota</taxon>
        <taxon>Viridiplantae</taxon>
        <taxon>Streptophyta</taxon>
        <taxon>Embryophyta</taxon>
        <taxon>Tracheophyta</taxon>
        <taxon>Spermatophyta</taxon>
        <taxon>Magnoliopsida</taxon>
        <taxon>eudicotyledons</taxon>
        <taxon>Gunneridae</taxon>
        <taxon>Pentapetalae</taxon>
        <taxon>rosids</taxon>
        <taxon>fabids</taxon>
        <taxon>Malpighiales</taxon>
        <taxon>Euphorbiaceae</taxon>
        <taxon>Crotonoideae</taxon>
        <taxon>Micrandreae</taxon>
        <taxon>Hevea</taxon>
    </lineage>
</organism>
<keyword evidence="2" id="KW-0812">Transmembrane</keyword>
<dbReference type="PANTHER" id="PTHR48223:SF1">
    <property type="entry name" value="ABC TRANSMEMBRANE TYPE-1 DOMAIN-CONTAINING PROTEIN"/>
    <property type="match status" value="1"/>
</dbReference>
<feature type="transmembrane region" description="Helical" evidence="2">
    <location>
        <begin position="446"/>
        <end position="467"/>
    </location>
</feature>
<name>A0A6A6MTJ4_HEVBR</name>
<dbReference type="AlphaFoldDB" id="A0A6A6MTJ4"/>
<evidence type="ECO:0000256" key="1">
    <source>
        <dbReference type="SAM" id="MobiDB-lite"/>
    </source>
</evidence>
<evidence type="ECO:0000313" key="3">
    <source>
        <dbReference type="EMBL" id="KAF2315895.1"/>
    </source>
</evidence>
<feature type="transmembrane region" description="Helical" evidence="2">
    <location>
        <begin position="595"/>
        <end position="614"/>
    </location>
</feature>
<feature type="compositionally biased region" description="Polar residues" evidence="1">
    <location>
        <begin position="336"/>
        <end position="345"/>
    </location>
</feature>
<dbReference type="EMBL" id="JAAGAX010000005">
    <property type="protein sequence ID" value="KAF2315895.1"/>
    <property type="molecule type" value="Genomic_DNA"/>
</dbReference>
<accession>A0A6A6MTJ4</accession>
<sequence>MLNTEIELNYFHSVGACVHGPKVKFLKISAFKGSAQNKESGNRANGSEVAKNSVNLSYVPKESGETIMESPKFHSVPVSYTSDGNGGIAGSPAIHKLFKKWLNMLRTDSPSQVADEILREPPSSEELQQTQNTVQTKEGHEILKPVWFHFLGLDATIKIPLLIFIPLYLAVNVIYGVDVSKELTPLWILGPLIVVFYINVLRVLWTLYVFSFKQTVKLTKNLPTYYLVASSYISQGKLKQDVEARVFQPVGSIKNLDYKELSRKRLKEFEEWFMDMYLDFVESIWPIILSLVRSPKVELHHNVQKLRNTKVNSCQFIGGLLKLSGNPTRQNLLCATSQGQAQHSEVQSDELEPEDEDDNSTAETLSSISMSFNHSQRTDGKPGLVSFYNTPYKKEDVVIKSNVQKDKSNLLWFVGPAVLVASFIFPSLFLRRVLSTVFEDSLLTDFLILFFTEALFYCGVVVFLLLIDHLRKPMELECAENGGTTLVPHLGQRISSVATLVLSLIIPMVTMGLVWPWTGPAASATLAPYLVGIIVQFAFEQYAKYRNSPSWPVIPIIFQVYRLHQLNRAAQLVTALSFTVKGAEMTSHNLEISSSLGTLLNVLQFLGVICIWSLSSFLMKFYPFAGRTAE</sequence>
<keyword evidence="4" id="KW-1185">Reference proteome</keyword>
<feature type="compositionally biased region" description="Acidic residues" evidence="1">
    <location>
        <begin position="347"/>
        <end position="360"/>
    </location>
</feature>